<feature type="transmembrane region" description="Helical" evidence="1">
    <location>
        <begin position="182"/>
        <end position="201"/>
    </location>
</feature>
<feature type="chain" id="PRO_5017190139" description="Cytochrome C biogenesis protein transmembrane domain-containing protein" evidence="2">
    <location>
        <begin position="18"/>
        <end position="382"/>
    </location>
</feature>
<feature type="transmembrane region" description="Helical" evidence="1">
    <location>
        <begin position="221"/>
        <end position="238"/>
    </location>
</feature>
<dbReference type="RefSeq" id="WP_119086612.1">
    <property type="nucleotide sequence ID" value="NZ_QXIY01000050.1"/>
</dbReference>
<keyword evidence="1" id="KW-0472">Membrane</keyword>
<keyword evidence="2" id="KW-0732">Signal</keyword>
<evidence type="ECO:0000256" key="1">
    <source>
        <dbReference type="SAM" id="Phobius"/>
    </source>
</evidence>
<evidence type="ECO:0008006" key="5">
    <source>
        <dbReference type="Google" id="ProtNLM"/>
    </source>
</evidence>
<feature type="transmembrane region" description="Helical" evidence="1">
    <location>
        <begin position="279"/>
        <end position="301"/>
    </location>
</feature>
<dbReference type="AlphaFoldDB" id="A0A398DTR7"/>
<dbReference type="InterPro" id="IPR036249">
    <property type="entry name" value="Thioredoxin-like_sf"/>
</dbReference>
<dbReference type="EMBL" id="QXIY01000050">
    <property type="protein sequence ID" value="RIE15558.1"/>
    <property type="molecule type" value="Genomic_DNA"/>
</dbReference>
<reference evidence="3 4" key="1">
    <citation type="submission" date="2018-09" db="EMBL/GenBank/DDBJ databases">
        <title>Discovery and Ecogenomic Context for Candidatus Cryosericales, a Global Caldiserica Order Active in Thawing Permafrost.</title>
        <authorList>
            <person name="Martinez M.A."/>
            <person name="Woodcroft B.J."/>
            <person name="Ignacio Espinoza J.C."/>
            <person name="Zayed A."/>
            <person name="Singleton C.M."/>
            <person name="Boyd J."/>
            <person name="Li Y.-F."/>
            <person name="Purvine S."/>
            <person name="Maughan H."/>
            <person name="Hodgkins S.B."/>
            <person name="Anderson D."/>
            <person name="Sederholm M."/>
            <person name="Temperton B."/>
            <person name="Saleska S.R."/>
            <person name="Tyson G.W."/>
            <person name="Rich V.I."/>
        </authorList>
    </citation>
    <scope>NUCLEOTIDE SEQUENCE [LARGE SCALE GENOMIC DNA]</scope>
    <source>
        <strain evidence="3 4">SMC1</strain>
    </source>
</reference>
<evidence type="ECO:0000256" key="2">
    <source>
        <dbReference type="SAM" id="SignalP"/>
    </source>
</evidence>
<protein>
    <recommendedName>
        <fullName evidence="5">Cytochrome C biogenesis protein transmembrane domain-containing protein</fullName>
    </recommendedName>
</protein>
<feature type="transmembrane region" description="Helical" evidence="1">
    <location>
        <begin position="157"/>
        <end position="175"/>
    </location>
</feature>
<comment type="caution">
    <text evidence="3">The sequence shown here is derived from an EMBL/GenBank/DDBJ whole genome shotgun (WGS) entry which is preliminary data.</text>
</comment>
<gene>
    <name evidence="3" type="ORF">SMC1_09955</name>
</gene>
<sequence>MTTIVLSCLIVAISAHARQVTATTRIPVVAFLSESCGECREVSAYLDQLAASGVPLDVHRYSFEDLTSTSLRHSLDLLYAVPEGNWYVVPTVFIGRNVLIRADVIEARLPDFLETVTTQDTAFLLSHLTTTTTAEPASGFASSLSVGTVLGAGLIDGINPCAFATLLFFISYIILRSGSRERILLVGCSFAVGVFCAYFLAGLGLDRLVTGARWFGTVAQWFYGILGLLSVCLAVFSFRDAARAAHGHVQEMTLQLPGQEKSGIRSLIRVVAGSRLMPLWAFLVAFPVALLEFLCTGQTYLPTIVLILANQGLHNHAVLLLLLYNLLFILPLLVITVLAAAGVTSERLRSWFTRHMPAAKLLGGLLFALFAVLFLSRWWKGK</sequence>
<keyword evidence="4" id="KW-1185">Reference proteome</keyword>
<feature type="transmembrane region" description="Helical" evidence="1">
    <location>
        <begin position="321"/>
        <end position="341"/>
    </location>
</feature>
<dbReference type="OrthoDB" id="9797355at2"/>
<organism evidence="3 4">
    <name type="scientific">Candidatus Cryosericum septentrionale</name>
    <dbReference type="NCBI Taxonomy" id="2290913"/>
    <lineage>
        <taxon>Bacteria</taxon>
        <taxon>Pseudomonadati</taxon>
        <taxon>Caldisericota/Cryosericota group</taxon>
        <taxon>Candidatus Cryosericota</taxon>
        <taxon>Candidatus Cryosericia</taxon>
        <taxon>Candidatus Cryosericales</taxon>
        <taxon>Candidatus Cryosericaceae</taxon>
        <taxon>Candidatus Cryosericum</taxon>
    </lineage>
</organism>
<accession>A0A398DTR7</accession>
<dbReference type="Proteomes" id="UP000266113">
    <property type="component" value="Unassembled WGS sequence"/>
</dbReference>
<feature type="transmembrane region" description="Helical" evidence="1">
    <location>
        <begin position="361"/>
        <end position="379"/>
    </location>
</feature>
<dbReference type="SUPFAM" id="SSF52833">
    <property type="entry name" value="Thioredoxin-like"/>
    <property type="match status" value="1"/>
</dbReference>
<name>A0A398DTR7_9BACT</name>
<keyword evidence="1" id="KW-1133">Transmembrane helix</keyword>
<keyword evidence="1" id="KW-0812">Transmembrane</keyword>
<proteinExistence type="predicted"/>
<evidence type="ECO:0000313" key="3">
    <source>
        <dbReference type="EMBL" id="RIE15558.1"/>
    </source>
</evidence>
<evidence type="ECO:0000313" key="4">
    <source>
        <dbReference type="Proteomes" id="UP000266113"/>
    </source>
</evidence>
<feature type="signal peptide" evidence="2">
    <location>
        <begin position="1"/>
        <end position="17"/>
    </location>
</feature>